<accession>A0ABY6KQ00</accession>
<evidence type="ECO:0008006" key="3">
    <source>
        <dbReference type="Google" id="ProtNLM"/>
    </source>
</evidence>
<evidence type="ECO:0000313" key="1">
    <source>
        <dbReference type="EMBL" id="UYV69917.1"/>
    </source>
</evidence>
<evidence type="ECO:0000313" key="2">
    <source>
        <dbReference type="Proteomes" id="UP001235939"/>
    </source>
</evidence>
<dbReference type="Proteomes" id="UP001235939">
    <property type="component" value="Chromosome 07"/>
</dbReference>
<protein>
    <recommendedName>
        <fullName evidence="3">Peptidase aspartic putative domain-containing protein</fullName>
    </recommendedName>
</protein>
<name>A0ABY6KQ00_9ARAC</name>
<reference evidence="1 2" key="1">
    <citation type="submission" date="2022-01" db="EMBL/GenBank/DDBJ databases">
        <title>A chromosomal length assembly of Cordylochernes scorpioides.</title>
        <authorList>
            <person name="Zeh D."/>
            <person name="Zeh J."/>
        </authorList>
    </citation>
    <scope>NUCLEOTIDE SEQUENCE [LARGE SCALE GENOMIC DNA]</scope>
    <source>
        <strain evidence="1">IN4F17</strain>
        <tissue evidence="1">Whole Body</tissue>
    </source>
</reference>
<dbReference type="EMBL" id="CP092869">
    <property type="protein sequence ID" value="UYV69917.1"/>
    <property type="molecule type" value="Genomic_DNA"/>
</dbReference>
<sequence>MINAEEYDEQAVMKELESTANYAKMYSAIQIRIIKILEAKAEEKKAISEAGSEGSTKANLKLPKMELPCFDVVLNARRQNTFLDRLYDEISAYIQSLESLNITSEYLEVFLSQLVESCLPTQILQVWQRTPEAGYGRDDDQDVEQGKGNRLKALMSFLQAEVKAQQRINFSRIGVCENNPKPNFPSRQLHSNKNNGSTATQLYVSKNKKYKSKGSFLSPNYERKTKCIFCDKIGHENWKCFKIGRMTRIAKDLTTRFSVEETIQEGTLSQKMEEVKLTKCLFGGRRTREETHKLYSFSITNILEEEAVQVKAMGQRMICDRVPVLTAGTWVQNLDNKGITIIRRENVETSEIYLLLGADNLGKIWTDQVVHLEDGLTAINTKIGWSIFGEISLKEGLASEYISPVFVTMSHKI</sequence>
<gene>
    <name evidence="1" type="ORF">LAZ67_7001180</name>
</gene>
<organism evidence="1 2">
    <name type="scientific">Cordylochernes scorpioides</name>
    <dbReference type="NCBI Taxonomy" id="51811"/>
    <lineage>
        <taxon>Eukaryota</taxon>
        <taxon>Metazoa</taxon>
        <taxon>Ecdysozoa</taxon>
        <taxon>Arthropoda</taxon>
        <taxon>Chelicerata</taxon>
        <taxon>Arachnida</taxon>
        <taxon>Pseudoscorpiones</taxon>
        <taxon>Cheliferoidea</taxon>
        <taxon>Chernetidae</taxon>
        <taxon>Cordylochernes</taxon>
    </lineage>
</organism>
<keyword evidence="2" id="KW-1185">Reference proteome</keyword>
<proteinExistence type="predicted"/>